<sequence length="62" mass="6506">MGRVSAAVALAVGIGAGESASVLAGNDYCWGWGPEGPHADQHHGMRYCDNAPLDPSQVQDRR</sequence>
<dbReference type="RefSeq" id="WP_346864763.1">
    <property type="nucleotide sequence ID" value="NZ_JBBPIX010000019.1"/>
</dbReference>
<feature type="region of interest" description="Disordered" evidence="1">
    <location>
        <begin position="41"/>
        <end position="62"/>
    </location>
</feature>
<evidence type="ECO:0000256" key="1">
    <source>
        <dbReference type="SAM" id="MobiDB-lite"/>
    </source>
</evidence>
<accession>A0ABU9AMH8</accession>
<gene>
    <name evidence="2" type="ORF">WG925_24635</name>
</gene>
<dbReference type="EMBL" id="JBBPIX010000019">
    <property type="protein sequence ID" value="MEK6466934.1"/>
    <property type="molecule type" value="Genomic_DNA"/>
</dbReference>
<dbReference type="Proteomes" id="UP001367513">
    <property type="component" value="Unassembled WGS sequence"/>
</dbReference>
<reference evidence="2 3" key="1">
    <citation type="submission" date="2024-03" db="EMBL/GenBank/DDBJ databases">
        <title>Draft genome sequence of Pseudonocardia carboxydivorans JCM 14827.</title>
        <authorList>
            <person name="Duangmal K."/>
        </authorList>
    </citation>
    <scope>NUCLEOTIDE SEQUENCE [LARGE SCALE GENOMIC DNA]</scope>
    <source>
        <strain evidence="2 3">JCM 14827</strain>
    </source>
</reference>
<keyword evidence="3" id="KW-1185">Reference proteome</keyword>
<protein>
    <recommendedName>
        <fullName evidence="4">Secreted protein</fullName>
    </recommendedName>
</protein>
<evidence type="ECO:0008006" key="4">
    <source>
        <dbReference type="Google" id="ProtNLM"/>
    </source>
</evidence>
<evidence type="ECO:0000313" key="3">
    <source>
        <dbReference type="Proteomes" id="UP001367513"/>
    </source>
</evidence>
<proteinExistence type="predicted"/>
<evidence type="ECO:0000313" key="2">
    <source>
        <dbReference type="EMBL" id="MEK6466934.1"/>
    </source>
</evidence>
<name>A0ABU9AMH8_PSEA5</name>
<organism evidence="2 3">
    <name type="scientific">Pseudonocardia alni subsp. carboxydivorans</name>
    <dbReference type="NCBI Taxonomy" id="415010"/>
    <lineage>
        <taxon>Bacteria</taxon>
        <taxon>Bacillati</taxon>
        <taxon>Actinomycetota</taxon>
        <taxon>Actinomycetes</taxon>
        <taxon>Pseudonocardiales</taxon>
        <taxon>Pseudonocardiaceae</taxon>
        <taxon>Pseudonocardia</taxon>
    </lineage>
</organism>
<comment type="caution">
    <text evidence="2">The sequence shown here is derived from an EMBL/GenBank/DDBJ whole genome shotgun (WGS) entry which is preliminary data.</text>
</comment>